<dbReference type="PROSITE" id="PS51257">
    <property type="entry name" value="PROKAR_LIPOPROTEIN"/>
    <property type="match status" value="1"/>
</dbReference>
<evidence type="ECO:0000313" key="2">
    <source>
        <dbReference type="EMBL" id="MCU6705249.1"/>
    </source>
</evidence>
<protein>
    <recommendedName>
        <fullName evidence="4">Lipocalin-like domain-containing protein</fullName>
    </recommendedName>
</protein>
<keyword evidence="3" id="KW-1185">Reference proteome</keyword>
<gene>
    <name evidence="2" type="ORF">OCV57_04815</name>
</gene>
<evidence type="ECO:0008006" key="4">
    <source>
        <dbReference type="Google" id="ProtNLM"/>
    </source>
</evidence>
<keyword evidence="1" id="KW-0732">Signal</keyword>
<name>A0AAE3IGL4_9FIRM</name>
<comment type="caution">
    <text evidence="2">The sequence shown here is derived from an EMBL/GenBank/DDBJ whole genome shotgun (WGS) entry which is preliminary data.</text>
</comment>
<dbReference type="AlphaFoldDB" id="A0AAE3IGL4"/>
<proteinExistence type="predicted"/>
<evidence type="ECO:0000256" key="1">
    <source>
        <dbReference type="SAM" id="SignalP"/>
    </source>
</evidence>
<dbReference type="EMBL" id="JAOQJZ010000003">
    <property type="protein sequence ID" value="MCU6705249.1"/>
    <property type="molecule type" value="Genomic_DNA"/>
</dbReference>
<organism evidence="2 3">
    <name type="scientific">Hominimerdicola aceti</name>
    <dbReference type="NCBI Taxonomy" id="2981726"/>
    <lineage>
        <taxon>Bacteria</taxon>
        <taxon>Bacillati</taxon>
        <taxon>Bacillota</taxon>
        <taxon>Clostridia</taxon>
        <taxon>Eubacteriales</taxon>
        <taxon>Oscillospiraceae</taxon>
        <taxon>Hominimerdicola</taxon>
    </lineage>
</organism>
<accession>A0AAE3IGL4</accession>
<dbReference type="RefSeq" id="WP_117891860.1">
    <property type="nucleotide sequence ID" value="NZ_JAOQJZ010000003.1"/>
</dbReference>
<reference evidence="2 3" key="1">
    <citation type="journal article" date="2021" name="ISME Commun">
        <title>Automated analysis of genomic sequences facilitates high-throughput and comprehensive description of bacteria.</title>
        <authorList>
            <person name="Hitch T.C.A."/>
        </authorList>
    </citation>
    <scope>NUCLEOTIDE SEQUENCE [LARGE SCALE GENOMIC DNA]</scope>
    <source>
        <strain evidence="2 3">Sanger_31</strain>
    </source>
</reference>
<feature type="chain" id="PRO_5041985168" description="Lipocalin-like domain-containing protein" evidence="1">
    <location>
        <begin position="25"/>
        <end position="160"/>
    </location>
</feature>
<feature type="signal peptide" evidence="1">
    <location>
        <begin position="1"/>
        <end position="24"/>
    </location>
</feature>
<evidence type="ECO:0000313" key="3">
    <source>
        <dbReference type="Proteomes" id="UP001208131"/>
    </source>
</evidence>
<dbReference type="Proteomes" id="UP001208131">
    <property type="component" value="Unassembled WGS sequence"/>
</dbReference>
<sequence length="160" mass="17625">MTAKGVILFTAAVGALLLCSCAKNEDTSSLTESQQEQSDFPRCIVGEWKCRETPLDNSELYSGYLSLIIRSDGNYLMYDAEAGNPCLKGTIEMDSDDLDLIFVDDSGVDFAPPAGWENMSKRQEIGYFADSYTLKLTYTDNDNSVTLVFDAVNAPNEVKN</sequence>